<evidence type="ECO:0000313" key="3">
    <source>
        <dbReference type="Proteomes" id="UP001283361"/>
    </source>
</evidence>
<proteinExistence type="predicted"/>
<dbReference type="AlphaFoldDB" id="A0AAE0ZB36"/>
<keyword evidence="3" id="KW-1185">Reference proteome</keyword>
<evidence type="ECO:0000256" key="1">
    <source>
        <dbReference type="SAM" id="MobiDB-lite"/>
    </source>
</evidence>
<dbReference type="Proteomes" id="UP001283361">
    <property type="component" value="Unassembled WGS sequence"/>
</dbReference>
<sequence length="83" mass="9167">MHQTVNTELLYSGVPGAGCPCVLMTSSEMFLRFEQNRCQGPGCGDYTHMLGGESNSSSRAEIDGTPSCETQQWQRDKPDFFRG</sequence>
<feature type="compositionally biased region" description="Basic and acidic residues" evidence="1">
    <location>
        <begin position="74"/>
        <end position="83"/>
    </location>
</feature>
<comment type="caution">
    <text evidence="2">The sequence shown here is derived from an EMBL/GenBank/DDBJ whole genome shotgun (WGS) entry which is preliminary data.</text>
</comment>
<accession>A0AAE0ZB36</accession>
<organism evidence="2 3">
    <name type="scientific">Elysia crispata</name>
    <name type="common">lettuce slug</name>
    <dbReference type="NCBI Taxonomy" id="231223"/>
    <lineage>
        <taxon>Eukaryota</taxon>
        <taxon>Metazoa</taxon>
        <taxon>Spiralia</taxon>
        <taxon>Lophotrochozoa</taxon>
        <taxon>Mollusca</taxon>
        <taxon>Gastropoda</taxon>
        <taxon>Heterobranchia</taxon>
        <taxon>Euthyneura</taxon>
        <taxon>Panpulmonata</taxon>
        <taxon>Sacoglossa</taxon>
        <taxon>Placobranchoidea</taxon>
        <taxon>Plakobranchidae</taxon>
        <taxon>Elysia</taxon>
    </lineage>
</organism>
<protein>
    <submittedName>
        <fullName evidence="2">Uncharacterized protein</fullName>
    </submittedName>
</protein>
<gene>
    <name evidence="2" type="ORF">RRG08_063688</name>
</gene>
<name>A0AAE0ZB36_9GAST</name>
<dbReference type="EMBL" id="JAWDGP010004279">
    <property type="protein sequence ID" value="KAK3765651.1"/>
    <property type="molecule type" value="Genomic_DNA"/>
</dbReference>
<evidence type="ECO:0000313" key="2">
    <source>
        <dbReference type="EMBL" id="KAK3765651.1"/>
    </source>
</evidence>
<reference evidence="2" key="1">
    <citation type="journal article" date="2023" name="G3 (Bethesda)">
        <title>A reference genome for the long-term kleptoplast-retaining sea slug Elysia crispata morphotype clarki.</title>
        <authorList>
            <person name="Eastman K.E."/>
            <person name="Pendleton A.L."/>
            <person name="Shaikh M.A."/>
            <person name="Suttiyut T."/>
            <person name="Ogas R."/>
            <person name="Tomko P."/>
            <person name="Gavelis G."/>
            <person name="Widhalm J.R."/>
            <person name="Wisecaver J.H."/>
        </authorList>
    </citation>
    <scope>NUCLEOTIDE SEQUENCE</scope>
    <source>
        <strain evidence="2">ECLA1</strain>
    </source>
</reference>
<feature type="region of interest" description="Disordered" evidence="1">
    <location>
        <begin position="54"/>
        <end position="83"/>
    </location>
</feature>